<keyword evidence="1" id="KW-0812">Transmembrane</keyword>
<comment type="caution">
    <text evidence="2">The sequence shown here is derived from an EMBL/GenBank/DDBJ whole genome shotgun (WGS) entry which is preliminary data.</text>
</comment>
<keyword evidence="1" id="KW-1133">Transmembrane helix</keyword>
<feature type="transmembrane region" description="Helical" evidence="1">
    <location>
        <begin position="29"/>
        <end position="48"/>
    </location>
</feature>
<organism evidence="2 3">
    <name type="scientific">Massilia cellulosiltytica</name>
    <dbReference type="NCBI Taxonomy" id="2683234"/>
    <lineage>
        <taxon>Bacteria</taxon>
        <taxon>Pseudomonadati</taxon>
        <taxon>Pseudomonadota</taxon>
        <taxon>Betaproteobacteria</taxon>
        <taxon>Burkholderiales</taxon>
        <taxon>Oxalobacteraceae</taxon>
        <taxon>Telluria group</taxon>
        <taxon>Massilia</taxon>
    </lineage>
</organism>
<evidence type="ECO:0000256" key="1">
    <source>
        <dbReference type="SAM" id="Phobius"/>
    </source>
</evidence>
<proteinExistence type="predicted"/>
<dbReference type="EMBL" id="WSES01000002">
    <property type="protein sequence ID" value="MVW59474.1"/>
    <property type="molecule type" value="Genomic_DNA"/>
</dbReference>
<dbReference type="AlphaFoldDB" id="A0A7X3FY19"/>
<keyword evidence="3" id="KW-1185">Reference proteome</keyword>
<accession>A0A7X3FY19</accession>
<dbReference type="RefSeq" id="WP_156403847.1">
    <property type="nucleotide sequence ID" value="NZ_WSES01000002.1"/>
</dbReference>
<evidence type="ECO:0000313" key="3">
    <source>
        <dbReference type="Proteomes" id="UP000443353"/>
    </source>
</evidence>
<evidence type="ECO:0000313" key="2">
    <source>
        <dbReference type="EMBL" id="MVW59474.1"/>
    </source>
</evidence>
<protein>
    <recommendedName>
        <fullName evidence="4">DUF5683 domain-containing protein</fullName>
    </recommendedName>
</protein>
<dbReference type="Proteomes" id="UP000443353">
    <property type="component" value="Unassembled WGS sequence"/>
</dbReference>
<sequence>MRRKSVGALLSALVFPGVGQYYLGRRTRALLFLAPAAIAAILYFNFALDQANTVADQLLSGKMAMDPAAIEAQLAHAPTPFSVTLAGIVFAVCYVGSIVEALIARPEA</sequence>
<reference evidence="2 3" key="1">
    <citation type="submission" date="2019-12" db="EMBL/GenBank/DDBJ databases">
        <authorList>
            <person name="Li C."/>
            <person name="Zhao J."/>
        </authorList>
    </citation>
    <scope>NUCLEOTIDE SEQUENCE [LARGE SCALE GENOMIC DNA]</scope>
    <source>
        <strain evidence="2 3">NEAU-DD11</strain>
    </source>
</reference>
<evidence type="ECO:0008006" key="4">
    <source>
        <dbReference type="Google" id="ProtNLM"/>
    </source>
</evidence>
<name>A0A7X3FY19_9BURK</name>
<keyword evidence="1" id="KW-0472">Membrane</keyword>
<gene>
    <name evidence="2" type="ORF">GPY61_05995</name>
</gene>